<evidence type="ECO:0000259" key="5">
    <source>
        <dbReference type="PROSITE" id="PS50075"/>
    </source>
</evidence>
<dbReference type="InterPro" id="IPR036291">
    <property type="entry name" value="NAD(P)-bd_dom_sf"/>
</dbReference>
<dbReference type="Pfam" id="PF08659">
    <property type="entry name" value="KR"/>
    <property type="match status" value="1"/>
</dbReference>
<dbReference type="SMART" id="SM01294">
    <property type="entry name" value="PKS_PP_betabranch"/>
    <property type="match status" value="1"/>
</dbReference>
<keyword evidence="2" id="KW-0596">Phosphopantetheine</keyword>
<evidence type="ECO:0000313" key="7">
    <source>
        <dbReference type="Proteomes" id="UP000247233"/>
    </source>
</evidence>
<dbReference type="InterPro" id="IPR036736">
    <property type="entry name" value="ACP-like_sf"/>
</dbReference>
<dbReference type="Gene3D" id="3.40.50.720">
    <property type="entry name" value="NAD(P)-binding Rossmann-like Domain"/>
    <property type="match status" value="1"/>
</dbReference>
<dbReference type="Pfam" id="PF00550">
    <property type="entry name" value="PP-binding"/>
    <property type="match status" value="1"/>
</dbReference>
<gene>
    <name evidence="6" type="ORF">BO70DRAFT_340616</name>
</gene>
<dbReference type="GO" id="GO:0016787">
    <property type="term" value="F:hydrolase activity"/>
    <property type="evidence" value="ECO:0007669"/>
    <property type="project" value="UniProtKB-KW"/>
</dbReference>
<dbReference type="InterPro" id="IPR050789">
    <property type="entry name" value="Diverse_Enzym_Activities"/>
</dbReference>
<dbReference type="GO" id="GO:0031177">
    <property type="term" value="F:phosphopantetheine binding"/>
    <property type="evidence" value="ECO:0007669"/>
    <property type="project" value="InterPro"/>
</dbReference>
<keyword evidence="4" id="KW-0378">Hydrolase</keyword>
<evidence type="ECO:0000313" key="6">
    <source>
        <dbReference type="EMBL" id="PWY75523.1"/>
    </source>
</evidence>
<dbReference type="RefSeq" id="XP_025397489.1">
    <property type="nucleotide sequence ID" value="XM_025541296.1"/>
</dbReference>
<dbReference type="SUPFAM" id="SSF47336">
    <property type="entry name" value="ACP-like"/>
    <property type="match status" value="1"/>
</dbReference>
<keyword evidence="3" id="KW-0597">Phosphoprotein</keyword>
<comment type="caution">
    <text evidence="6">The sequence shown here is derived from an EMBL/GenBank/DDBJ whole genome shotgun (WGS) entry which is preliminary data.</text>
</comment>
<organism evidence="6 7">
    <name type="scientific">Aspergillus heteromorphus CBS 117.55</name>
    <dbReference type="NCBI Taxonomy" id="1448321"/>
    <lineage>
        <taxon>Eukaryota</taxon>
        <taxon>Fungi</taxon>
        <taxon>Dikarya</taxon>
        <taxon>Ascomycota</taxon>
        <taxon>Pezizomycotina</taxon>
        <taxon>Eurotiomycetes</taxon>
        <taxon>Eurotiomycetidae</taxon>
        <taxon>Eurotiales</taxon>
        <taxon>Aspergillaceae</taxon>
        <taxon>Aspergillus</taxon>
        <taxon>Aspergillus subgen. Circumdati</taxon>
    </lineage>
</organism>
<dbReference type="PANTHER" id="PTHR43283">
    <property type="entry name" value="BETA-LACTAMASE-RELATED"/>
    <property type="match status" value="1"/>
</dbReference>
<dbReference type="STRING" id="1448321.A0A317VMC7"/>
<dbReference type="InterPro" id="IPR013968">
    <property type="entry name" value="PKS_KR"/>
</dbReference>
<accession>A0A317VMC7</accession>
<proteinExistence type="inferred from homology"/>
<dbReference type="InterPro" id="IPR020806">
    <property type="entry name" value="PKS_PP-bd"/>
</dbReference>
<dbReference type="VEuPathDB" id="FungiDB:BO70DRAFT_340616"/>
<dbReference type="SUPFAM" id="SSF56601">
    <property type="entry name" value="beta-lactamase/transpeptidase-like"/>
    <property type="match status" value="1"/>
</dbReference>
<dbReference type="OrthoDB" id="428260at2759"/>
<protein>
    <submittedName>
        <fullName evidence="6">Beta-lactamase/transpeptidase-like protein</fullName>
    </submittedName>
</protein>
<dbReference type="AlphaFoldDB" id="A0A317VMC7"/>
<dbReference type="Gene3D" id="1.10.1200.10">
    <property type="entry name" value="ACP-like"/>
    <property type="match status" value="1"/>
</dbReference>
<evidence type="ECO:0000256" key="1">
    <source>
        <dbReference type="ARBA" id="ARBA00009009"/>
    </source>
</evidence>
<feature type="domain" description="Carrier" evidence="5">
    <location>
        <begin position="90"/>
        <end position="168"/>
    </location>
</feature>
<comment type="similarity">
    <text evidence="1">Belongs to the class-A beta-lactamase family.</text>
</comment>
<evidence type="ECO:0000256" key="3">
    <source>
        <dbReference type="ARBA" id="ARBA00022553"/>
    </source>
</evidence>
<dbReference type="Gene3D" id="3.40.710.10">
    <property type="entry name" value="DD-peptidase/beta-lactamase superfamily"/>
    <property type="match status" value="1"/>
</dbReference>
<dbReference type="PANTHER" id="PTHR43283:SF17">
    <property type="entry name" value="(LOVD), PUTATIVE (AFU_ORTHOLOGUE AFUA_5G00920)-RELATED"/>
    <property type="match status" value="1"/>
</dbReference>
<dbReference type="Proteomes" id="UP000247233">
    <property type="component" value="Unassembled WGS sequence"/>
</dbReference>
<dbReference type="SUPFAM" id="SSF51735">
    <property type="entry name" value="NAD(P)-binding Rossmann-fold domains"/>
    <property type="match status" value="1"/>
</dbReference>
<dbReference type="InterPro" id="IPR001466">
    <property type="entry name" value="Beta-lactam-related"/>
</dbReference>
<dbReference type="PROSITE" id="PS50075">
    <property type="entry name" value="CARRIER"/>
    <property type="match status" value="1"/>
</dbReference>
<evidence type="ECO:0000256" key="4">
    <source>
        <dbReference type="ARBA" id="ARBA00022801"/>
    </source>
</evidence>
<dbReference type="InterPro" id="IPR009081">
    <property type="entry name" value="PP-bd_ACP"/>
</dbReference>
<name>A0A317VMC7_9EURO</name>
<dbReference type="InterPro" id="IPR012338">
    <property type="entry name" value="Beta-lactam/transpept-like"/>
</dbReference>
<dbReference type="Pfam" id="PF00144">
    <property type="entry name" value="Beta-lactamase"/>
    <property type="match status" value="1"/>
</dbReference>
<sequence>MTSSTVTYVGHISQANYAAANAVLDNLARQRVRLGLPVATVSLGPIKGVGTLNRKPEYSENLLRSGLIEAEDGGTAGDAAADVNADDRDRAMIVLAEAVAQRLAKLLFIPLEDIDISRPFSHFGLDSMSGSELIHWLSQRFGLGMSFLQLLAPSCTPKSLGGSIFDTIAKAKVVAAEVAATVVTIPEKEGRTHAAMRRAIADPQPVMHSYVCTVINRNGEQLYSLTEGTMSKDGGTPADFDGVYGMASLSKLMTTVAIMQCVERGQISLDDDVAPILPDLCSLPVLDGVDAEGQCRTKPRTKPITMRLLMSHQSGCGYHESPGLPRWGRQNGQTSSTFDSDFEAMKTYPLIFEPGEGWMYGSGFDWAGEYIARINHTTLEELMRVNIWEPLGMDSTTFHPERHPGMMDRIVPMYERTNDQGLAPRGPLSHIPARHDCGGHGIWSTPRDWTRFLGMVLADGAPLLSPASMDEIFRPQTADVPELQALLSGPLRASLLSTVAMEAGAIEIAFGGPLYMDAVPGRRSAGSLQWAGRPNMFWWIDRAKGVAATTFTQVISPADTRFAALTSALERAVYAELV</sequence>
<dbReference type="EMBL" id="MSFL01000021">
    <property type="protein sequence ID" value="PWY75523.1"/>
    <property type="molecule type" value="Genomic_DNA"/>
</dbReference>
<reference evidence="6 7" key="1">
    <citation type="submission" date="2016-12" db="EMBL/GenBank/DDBJ databases">
        <title>The genomes of Aspergillus section Nigri reveals drivers in fungal speciation.</title>
        <authorList>
            <consortium name="DOE Joint Genome Institute"/>
            <person name="Vesth T.C."/>
            <person name="Nybo J."/>
            <person name="Theobald S."/>
            <person name="Brandl J."/>
            <person name="Frisvad J.C."/>
            <person name="Nielsen K.F."/>
            <person name="Lyhne E.K."/>
            <person name="Kogle M.E."/>
            <person name="Kuo A."/>
            <person name="Riley R."/>
            <person name="Clum A."/>
            <person name="Nolan M."/>
            <person name="Lipzen A."/>
            <person name="Salamov A."/>
            <person name="Henrissat B."/>
            <person name="Wiebenga A."/>
            <person name="De Vries R.P."/>
            <person name="Grigoriev I.V."/>
            <person name="Mortensen U.H."/>
            <person name="Andersen M.R."/>
            <person name="Baker S.E."/>
        </authorList>
    </citation>
    <scope>NUCLEOTIDE SEQUENCE [LARGE SCALE GENOMIC DNA]</scope>
    <source>
        <strain evidence="6 7">CBS 117.55</strain>
    </source>
</reference>
<keyword evidence="7" id="KW-1185">Reference proteome</keyword>
<dbReference type="GeneID" id="37063533"/>
<evidence type="ECO:0000256" key="2">
    <source>
        <dbReference type="ARBA" id="ARBA00022450"/>
    </source>
</evidence>
<dbReference type="SMART" id="SM00823">
    <property type="entry name" value="PKS_PP"/>
    <property type="match status" value="1"/>
</dbReference>